<sequence length="145" mass="15822">MRFVALVLAAALTACATGGGGDEIAGQPSLEVSANVPAPERARFYADCIAQAAAEHTYFREEHNDELLRFNCDGDVAERFFAGLAERAAAEGSEMVVGIRTWRFSNRIQRDTIGLDYCWRDSPNVNAEPLYACTVVLNVGSFLKD</sequence>
<feature type="chain" id="PRO_5026314690" description="Lipoprotein" evidence="1">
    <location>
        <begin position="17"/>
        <end position="145"/>
    </location>
</feature>
<evidence type="ECO:0000313" key="3">
    <source>
        <dbReference type="Proteomes" id="UP000431269"/>
    </source>
</evidence>
<keyword evidence="1" id="KW-0732">Signal</keyword>
<organism evidence="2 3">
    <name type="scientific">Terricaulis silvestris</name>
    <dbReference type="NCBI Taxonomy" id="2686094"/>
    <lineage>
        <taxon>Bacteria</taxon>
        <taxon>Pseudomonadati</taxon>
        <taxon>Pseudomonadota</taxon>
        <taxon>Alphaproteobacteria</taxon>
        <taxon>Caulobacterales</taxon>
        <taxon>Caulobacteraceae</taxon>
        <taxon>Terricaulis</taxon>
    </lineage>
</organism>
<dbReference type="AlphaFoldDB" id="A0A6I6MLJ5"/>
<dbReference type="KEGG" id="tsv:DSM104635_01703"/>
<dbReference type="RefSeq" id="WP_158765773.1">
    <property type="nucleotide sequence ID" value="NZ_CP047045.1"/>
</dbReference>
<proteinExistence type="predicted"/>
<evidence type="ECO:0000256" key="1">
    <source>
        <dbReference type="SAM" id="SignalP"/>
    </source>
</evidence>
<dbReference type="Proteomes" id="UP000431269">
    <property type="component" value="Chromosome"/>
</dbReference>
<feature type="signal peptide" evidence="1">
    <location>
        <begin position="1"/>
        <end position="16"/>
    </location>
</feature>
<reference evidence="3" key="1">
    <citation type="submission" date="2019-12" db="EMBL/GenBank/DDBJ databases">
        <title>Complete genome of Terracaulis silvestris 0127_4.</title>
        <authorList>
            <person name="Vieira S."/>
            <person name="Riedel T."/>
            <person name="Sproer C."/>
            <person name="Pascual J."/>
            <person name="Boedeker C."/>
            <person name="Overmann J."/>
        </authorList>
    </citation>
    <scope>NUCLEOTIDE SEQUENCE [LARGE SCALE GENOMIC DNA]</scope>
    <source>
        <strain evidence="3">0127_4</strain>
    </source>
</reference>
<accession>A0A6I6MLJ5</accession>
<gene>
    <name evidence="2" type="ORF">DSM104635_01703</name>
</gene>
<dbReference type="EMBL" id="CP047045">
    <property type="protein sequence ID" value="QGZ94871.1"/>
    <property type="molecule type" value="Genomic_DNA"/>
</dbReference>
<protein>
    <recommendedName>
        <fullName evidence="4">Lipoprotein</fullName>
    </recommendedName>
</protein>
<keyword evidence="3" id="KW-1185">Reference proteome</keyword>
<name>A0A6I6MLJ5_9CAUL</name>
<evidence type="ECO:0008006" key="4">
    <source>
        <dbReference type="Google" id="ProtNLM"/>
    </source>
</evidence>
<dbReference type="PROSITE" id="PS51257">
    <property type="entry name" value="PROKAR_LIPOPROTEIN"/>
    <property type="match status" value="1"/>
</dbReference>
<evidence type="ECO:0000313" key="2">
    <source>
        <dbReference type="EMBL" id="QGZ94871.1"/>
    </source>
</evidence>